<feature type="domain" description="Zn(2)-C6 fungal-type" evidence="8">
    <location>
        <begin position="44"/>
        <end position="73"/>
    </location>
</feature>
<protein>
    <recommendedName>
        <fullName evidence="12">Zn(2)-C6 fungal-type domain-containing protein</fullName>
    </recommendedName>
</protein>
<dbReference type="InterPro" id="IPR036864">
    <property type="entry name" value="Zn2-C6_fun-type_DNA-bd_sf"/>
</dbReference>
<dbReference type="InParanoid" id="A0A136IRP0"/>
<dbReference type="Pfam" id="PF00172">
    <property type="entry name" value="Zn_clus"/>
    <property type="match status" value="1"/>
</dbReference>
<evidence type="ECO:0000256" key="2">
    <source>
        <dbReference type="ARBA" id="ARBA00022833"/>
    </source>
</evidence>
<keyword evidence="11" id="KW-1185">Reference proteome</keyword>
<feature type="domain" description="C2H2-type" evidence="9">
    <location>
        <begin position="8"/>
        <end position="39"/>
    </location>
</feature>
<dbReference type="GO" id="GO:0008270">
    <property type="term" value="F:zinc ion binding"/>
    <property type="evidence" value="ECO:0007669"/>
    <property type="project" value="UniProtKB-KW"/>
</dbReference>
<dbReference type="PROSITE" id="PS50157">
    <property type="entry name" value="ZINC_FINGER_C2H2_2"/>
    <property type="match status" value="1"/>
</dbReference>
<keyword evidence="1" id="KW-0479">Metal-binding</keyword>
<dbReference type="PANTHER" id="PTHR47660">
    <property type="entry name" value="TRANSCRIPTION FACTOR WITH C2H2 AND ZN(2)-CYS(6) DNA BINDING DOMAIN (EUROFUNG)-RELATED-RELATED"/>
    <property type="match status" value="1"/>
</dbReference>
<dbReference type="SMART" id="SM00066">
    <property type="entry name" value="GAL4"/>
    <property type="match status" value="1"/>
</dbReference>
<dbReference type="GO" id="GO:0000981">
    <property type="term" value="F:DNA-binding transcription factor activity, RNA polymerase II-specific"/>
    <property type="evidence" value="ECO:0007669"/>
    <property type="project" value="InterPro"/>
</dbReference>
<dbReference type="SUPFAM" id="SSF57701">
    <property type="entry name" value="Zn2/Cys6 DNA-binding domain"/>
    <property type="match status" value="1"/>
</dbReference>
<evidence type="ECO:0000256" key="7">
    <source>
        <dbReference type="SAM" id="MobiDB-lite"/>
    </source>
</evidence>
<dbReference type="OrthoDB" id="5423818at2759"/>
<evidence type="ECO:0000256" key="6">
    <source>
        <dbReference type="PROSITE-ProRule" id="PRU00042"/>
    </source>
</evidence>
<gene>
    <name evidence="10" type="ORF">Micbo1qcDRAFT_197817</name>
</gene>
<name>A0A136IRP0_9PEZI</name>
<reference evidence="11" key="1">
    <citation type="submission" date="2016-02" db="EMBL/GenBank/DDBJ databases">
        <title>Draft genome sequence of Microdochium bolleyi, a fungal endophyte of beachgrass.</title>
        <authorList>
            <consortium name="DOE Joint Genome Institute"/>
            <person name="David A.S."/>
            <person name="May G."/>
            <person name="Haridas S."/>
            <person name="Lim J."/>
            <person name="Wang M."/>
            <person name="Labutti K."/>
            <person name="Lipzen A."/>
            <person name="Barry K."/>
            <person name="Grigoriev I.V."/>
        </authorList>
    </citation>
    <scope>NUCLEOTIDE SEQUENCE [LARGE SCALE GENOMIC DNA]</scope>
    <source>
        <strain evidence="11">J235TASD1</strain>
    </source>
</reference>
<organism evidence="10 11">
    <name type="scientific">Microdochium bolleyi</name>
    <dbReference type="NCBI Taxonomy" id="196109"/>
    <lineage>
        <taxon>Eukaryota</taxon>
        <taxon>Fungi</taxon>
        <taxon>Dikarya</taxon>
        <taxon>Ascomycota</taxon>
        <taxon>Pezizomycotina</taxon>
        <taxon>Sordariomycetes</taxon>
        <taxon>Xylariomycetidae</taxon>
        <taxon>Xylariales</taxon>
        <taxon>Microdochiaceae</taxon>
        <taxon>Microdochium</taxon>
    </lineage>
</organism>
<evidence type="ECO:0000256" key="5">
    <source>
        <dbReference type="ARBA" id="ARBA00023242"/>
    </source>
</evidence>
<dbReference type="PROSITE" id="PS00463">
    <property type="entry name" value="ZN2_CY6_FUNGAL_1"/>
    <property type="match status" value="1"/>
</dbReference>
<keyword evidence="2" id="KW-0862">Zinc</keyword>
<evidence type="ECO:0008006" key="12">
    <source>
        <dbReference type="Google" id="ProtNLM"/>
    </source>
</evidence>
<evidence type="ECO:0000256" key="3">
    <source>
        <dbReference type="ARBA" id="ARBA00023015"/>
    </source>
</evidence>
<sequence length="518" mass="57672">MHQVSDLFFCPICDKPFTKESTRDRHKPYCRRVRSGTKPRRQRACKHCRQAKLKCDFADPCNTCNTKALTCSYEHGQPQNRQPAIRAGRAEPASTPDKVPVSDAENVPLDLALPSNFTIDDTWDILDFSLDAFPPTPVSLDLQSNAQTKGTYDSLQELIMATSQPSSIIYFSTPPPLLSLSSPYNHSPFIPRNVSPSWRHFLASNLRSYPRMMLQLDTLPPFIHPHNYQLSLQSNIEIDSGASTSSSADASEHHPGAFLANCVAVCQLLSTKTPASDAMFWRVLQGELHAIEEQTPHLTIGQTIGAGQALMVYIIIRLVECGGDYLLNDFSMFYIMRGLHRRVEQLTSEQQLSSTSTRERDVQTRWHEWILLESRRRHVVICFLIRLVISPESFDSISDINLLVLPADKALWEARTAAEWEYRYTSSQGHHGQHVVAPLALHGNTSNVPPEIRVLGDLAAVQKEVVAQNLGRMLGSGVVVGGGRNGAYMQAGRLLDEWNMRQDGLGVFLSAVTAAAAS</sequence>
<proteinExistence type="predicted"/>
<dbReference type="PROSITE" id="PS50048">
    <property type="entry name" value="ZN2_CY6_FUNGAL_2"/>
    <property type="match status" value="1"/>
</dbReference>
<accession>A0A136IRP0</accession>
<dbReference type="InterPro" id="IPR013087">
    <property type="entry name" value="Znf_C2H2_type"/>
</dbReference>
<keyword evidence="5" id="KW-0539">Nucleus</keyword>
<dbReference type="AlphaFoldDB" id="A0A136IRP0"/>
<dbReference type="InterPro" id="IPR001138">
    <property type="entry name" value="Zn2Cys6_DnaBD"/>
</dbReference>
<feature type="region of interest" description="Disordered" evidence="7">
    <location>
        <begin position="75"/>
        <end position="101"/>
    </location>
</feature>
<keyword evidence="3" id="KW-0805">Transcription regulation</keyword>
<evidence type="ECO:0000259" key="9">
    <source>
        <dbReference type="PROSITE" id="PS50157"/>
    </source>
</evidence>
<evidence type="ECO:0000256" key="4">
    <source>
        <dbReference type="ARBA" id="ARBA00023163"/>
    </source>
</evidence>
<dbReference type="Gene3D" id="4.10.240.10">
    <property type="entry name" value="Zn(2)-C6 fungal-type DNA-binding domain"/>
    <property type="match status" value="1"/>
</dbReference>
<evidence type="ECO:0000259" key="8">
    <source>
        <dbReference type="PROSITE" id="PS50048"/>
    </source>
</evidence>
<evidence type="ECO:0000256" key="1">
    <source>
        <dbReference type="ARBA" id="ARBA00022723"/>
    </source>
</evidence>
<dbReference type="CDD" id="cd00067">
    <property type="entry name" value="GAL4"/>
    <property type="match status" value="1"/>
</dbReference>
<evidence type="ECO:0000313" key="10">
    <source>
        <dbReference type="EMBL" id="KXJ87498.1"/>
    </source>
</evidence>
<dbReference type="STRING" id="196109.A0A136IRP0"/>
<keyword evidence="4" id="KW-0804">Transcription</keyword>
<dbReference type="Proteomes" id="UP000070501">
    <property type="component" value="Unassembled WGS sequence"/>
</dbReference>
<keyword evidence="6" id="KW-0863">Zinc-finger</keyword>
<evidence type="ECO:0000313" key="11">
    <source>
        <dbReference type="Proteomes" id="UP000070501"/>
    </source>
</evidence>
<dbReference type="PANTHER" id="PTHR47660:SF3">
    <property type="entry name" value="FINGER DOMAIN PROTEIN, PUTATIVE (AFU_ORTHOLOGUE AFUA_4G03310)-RELATED"/>
    <property type="match status" value="1"/>
</dbReference>
<dbReference type="EMBL" id="KQ964262">
    <property type="protein sequence ID" value="KXJ87498.1"/>
    <property type="molecule type" value="Genomic_DNA"/>
</dbReference>